<name>A0ABV4MZ22_9VIBR</name>
<dbReference type="RefSeq" id="WP_372124429.1">
    <property type="nucleotide sequence ID" value="NZ_JBFSSG010000033.1"/>
</dbReference>
<dbReference type="Gene3D" id="2.40.160.20">
    <property type="match status" value="1"/>
</dbReference>
<evidence type="ECO:0000313" key="4">
    <source>
        <dbReference type="EMBL" id="MEZ8722356.1"/>
    </source>
</evidence>
<protein>
    <submittedName>
        <fullName evidence="4">Outer membrane protein</fullName>
    </submittedName>
</protein>
<feature type="signal peptide" evidence="2">
    <location>
        <begin position="1"/>
        <end position="22"/>
    </location>
</feature>
<accession>A0ABV4MZ22</accession>
<dbReference type="SUPFAM" id="SSF56925">
    <property type="entry name" value="OMPA-like"/>
    <property type="match status" value="1"/>
</dbReference>
<proteinExistence type="predicted"/>
<sequence>MKKTIIALSTLALALASTSVSAFELNPEFFVGGGVGYHHAKFESKFTDVDEVEGNYSDKESNTAKGAAFSVRTGAYLTPNHRVTLTANFTGDNELHKDSDGDLYELKQSEYLASYDYFHYLNSEFSLFGGVTVGIAQNKHTVSWDDEGDSGKETNKETDFTYGMQVGAQYKINTNWSADLQYRHMFESSSVSESGSWDTGYYKDTHTVKNHGELTLSVDYRF</sequence>
<dbReference type="Proteomes" id="UP001570071">
    <property type="component" value="Unassembled WGS sequence"/>
</dbReference>
<comment type="caution">
    <text evidence="4">The sequence shown here is derived from an EMBL/GenBank/DDBJ whole genome shotgun (WGS) entry which is preliminary data.</text>
</comment>
<evidence type="ECO:0000259" key="3">
    <source>
        <dbReference type="Pfam" id="PF13505"/>
    </source>
</evidence>
<dbReference type="InterPro" id="IPR027385">
    <property type="entry name" value="Beta-barrel_OMP"/>
</dbReference>
<organism evidence="4 5">
    <name type="scientific">Vibrio pomeroyi</name>
    <dbReference type="NCBI Taxonomy" id="198832"/>
    <lineage>
        <taxon>Bacteria</taxon>
        <taxon>Pseudomonadati</taxon>
        <taxon>Pseudomonadota</taxon>
        <taxon>Gammaproteobacteria</taxon>
        <taxon>Vibrionales</taxon>
        <taxon>Vibrionaceae</taxon>
        <taxon>Vibrio</taxon>
    </lineage>
</organism>
<evidence type="ECO:0000256" key="1">
    <source>
        <dbReference type="ARBA" id="ARBA00022729"/>
    </source>
</evidence>
<gene>
    <name evidence="4" type="ORF">AB6D66_14885</name>
</gene>
<dbReference type="Pfam" id="PF13505">
    <property type="entry name" value="OMP_b-brl"/>
    <property type="match status" value="1"/>
</dbReference>
<reference evidence="4 5" key="1">
    <citation type="journal article" date="2024" name="ISME J.">
        <title>Tailless and filamentous prophages are predominant in marine Vibrio.</title>
        <authorList>
            <person name="Steensen K."/>
            <person name="Seneca J."/>
            <person name="Bartlau N."/>
            <person name="Yu X.A."/>
            <person name="Hussain F.A."/>
            <person name="Polz M.F."/>
        </authorList>
    </citation>
    <scope>NUCLEOTIDE SEQUENCE [LARGE SCALE GENOMIC DNA]</scope>
    <source>
        <strain evidence="4 5">10N.239.312.F12</strain>
    </source>
</reference>
<keyword evidence="5" id="KW-1185">Reference proteome</keyword>
<evidence type="ECO:0000256" key="2">
    <source>
        <dbReference type="SAM" id="SignalP"/>
    </source>
</evidence>
<dbReference type="InterPro" id="IPR011250">
    <property type="entry name" value="OMP/PagP_B-barrel"/>
</dbReference>
<feature type="domain" description="Outer membrane protein beta-barrel" evidence="3">
    <location>
        <begin position="11"/>
        <end position="222"/>
    </location>
</feature>
<feature type="chain" id="PRO_5047105234" evidence="2">
    <location>
        <begin position="23"/>
        <end position="222"/>
    </location>
</feature>
<dbReference type="EMBL" id="JBFSSG010000033">
    <property type="protein sequence ID" value="MEZ8722356.1"/>
    <property type="molecule type" value="Genomic_DNA"/>
</dbReference>
<evidence type="ECO:0000313" key="5">
    <source>
        <dbReference type="Proteomes" id="UP001570071"/>
    </source>
</evidence>
<keyword evidence="1 2" id="KW-0732">Signal</keyword>